<dbReference type="RefSeq" id="WP_197718965.1">
    <property type="nucleotide sequence ID" value="NZ_FTNU01000007.1"/>
</dbReference>
<dbReference type="STRING" id="34061.B0189_05360"/>
<dbReference type="AlphaFoldDB" id="A0A1N7ES89"/>
<organism evidence="1 2">
    <name type="scientific">Moraxella cuniculi DSM 21768</name>
    <dbReference type="NCBI Taxonomy" id="1122245"/>
    <lineage>
        <taxon>Bacteria</taxon>
        <taxon>Pseudomonadati</taxon>
        <taxon>Pseudomonadota</taxon>
        <taxon>Gammaproteobacteria</taxon>
        <taxon>Moraxellales</taxon>
        <taxon>Moraxellaceae</taxon>
        <taxon>Moraxella</taxon>
    </lineage>
</organism>
<sequence length="117" mass="13624">MSDFKNQITPFKWIEHEDSVSVIMSDVGDYKQHIFDNRADEDFEGNGYDWQSLAVVFLDEKMPHLTDKIHFDSESSMFCVWANHADTNALKEFIIAFKNALDDNELILDLFSRAELD</sequence>
<name>A0A1N7ES89_9GAMM</name>
<dbReference type="InterPro" id="IPR028956">
    <property type="entry name" value="Imm51"/>
</dbReference>
<dbReference type="EMBL" id="FTNU01000007">
    <property type="protein sequence ID" value="SIR90988.1"/>
    <property type="molecule type" value="Genomic_DNA"/>
</dbReference>
<accession>A0A1N7ES89</accession>
<evidence type="ECO:0000313" key="1">
    <source>
        <dbReference type="EMBL" id="SIR90988.1"/>
    </source>
</evidence>
<keyword evidence="2" id="KW-1185">Reference proteome</keyword>
<evidence type="ECO:0000313" key="2">
    <source>
        <dbReference type="Proteomes" id="UP000187495"/>
    </source>
</evidence>
<reference evidence="2" key="1">
    <citation type="submission" date="2017-01" db="EMBL/GenBank/DDBJ databases">
        <authorList>
            <person name="Varghese N."/>
            <person name="Submissions S."/>
        </authorList>
    </citation>
    <scope>NUCLEOTIDE SEQUENCE [LARGE SCALE GENOMIC DNA]</scope>
    <source>
        <strain evidence="2">DSM 21768</strain>
    </source>
</reference>
<dbReference type="Pfam" id="PF15595">
    <property type="entry name" value="Imm51"/>
    <property type="match status" value="1"/>
</dbReference>
<dbReference type="Proteomes" id="UP000187495">
    <property type="component" value="Unassembled WGS sequence"/>
</dbReference>
<protein>
    <submittedName>
        <fullName evidence="1">Immunity protein 51</fullName>
    </submittedName>
</protein>
<gene>
    <name evidence="1" type="ORF">SAMN02745664_10734</name>
</gene>
<proteinExistence type="predicted"/>